<name>A0A7M5WIN3_9CNID</name>
<evidence type="ECO:0000256" key="1">
    <source>
        <dbReference type="SAM" id="SignalP"/>
    </source>
</evidence>
<evidence type="ECO:0008006" key="4">
    <source>
        <dbReference type="Google" id="ProtNLM"/>
    </source>
</evidence>
<keyword evidence="3" id="KW-1185">Reference proteome</keyword>
<evidence type="ECO:0000313" key="2">
    <source>
        <dbReference type="EnsemblMetazoa" id="CLYHEMP002241.1"/>
    </source>
</evidence>
<evidence type="ECO:0000313" key="3">
    <source>
        <dbReference type="Proteomes" id="UP000594262"/>
    </source>
</evidence>
<dbReference type="AlphaFoldDB" id="A0A7M5WIN3"/>
<feature type="chain" id="PRO_5029723742" description="Cnidarian restricted protein" evidence="1">
    <location>
        <begin position="22"/>
        <end position="117"/>
    </location>
</feature>
<proteinExistence type="predicted"/>
<accession>A0A7M5WIN3</accession>
<reference evidence="2" key="1">
    <citation type="submission" date="2021-01" db="UniProtKB">
        <authorList>
            <consortium name="EnsemblMetazoa"/>
        </authorList>
    </citation>
    <scope>IDENTIFICATION</scope>
</reference>
<organism evidence="2 3">
    <name type="scientific">Clytia hemisphaerica</name>
    <dbReference type="NCBI Taxonomy" id="252671"/>
    <lineage>
        <taxon>Eukaryota</taxon>
        <taxon>Metazoa</taxon>
        <taxon>Cnidaria</taxon>
        <taxon>Hydrozoa</taxon>
        <taxon>Hydroidolina</taxon>
        <taxon>Leptothecata</taxon>
        <taxon>Obeliida</taxon>
        <taxon>Clytiidae</taxon>
        <taxon>Clytia</taxon>
    </lineage>
</organism>
<protein>
    <recommendedName>
        <fullName evidence="4">Cnidarian restricted protein</fullName>
    </recommendedName>
</protein>
<feature type="signal peptide" evidence="1">
    <location>
        <begin position="1"/>
        <end position="21"/>
    </location>
</feature>
<dbReference type="OrthoDB" id="6033580at2759"/>
<dbReference type="Proteomes" id="UP000594262">
    <property type="component" value="Unplaced"/>
</dbReference>
<keyword evidence="1" id="KW-0732">Signal</keyword>
<sequence>MKLIWLLILPLVANMMSICAAFPKSKLLYKGFFNGQDFELWKRAKISSTKDDPCLDEFQVSHKPQMGPWNPDDCHKAQCIGKGIILKRMCKTTNPCPPGQYLKLSSAPCCVCMPVPG</sequence>
<dbReference type="EnsemblMetazoa" id="CLYHEMT002241.1">
    <property type="protein sequence ID" value="CLYHEMP002241.1"/>
    <property type="gene ID" value="CLYHEMG002241"/>
</dbReference>